<name>A0AAX3EQU4_MORBO</name>
<accession>A0AAX3EQU4</accession>
<dbReference type="AlphaFoldDB" id="A0AAX3EQU4"/>
<protein>
    <submittedName>
        <fullName evidence="3">Phage head morphogenesis protein</fullName>
    </submittedName>
</protein>
<evidence type="ECO:0000259" key="1">
    <source>
        <dbReference type="Pfam" id="PF04233"/>
    </source>
</evidence>
<dbReference type="InterPro" id="IPR006528">
    <property type="entry name" value="Phage_head_morphogenesis_dom"/>
</dbReference>
<dbReference type="Pfam" id="PF04233">
    <property type="entry name" value="Phage_Mu_F"/>
    <property type="match status" value="1"/>
</dbReference>
<dbReference type="Proteomes" id="UP001163283">
    <property type="component" value="Chromosome"/>
</dbReference>
<gene>
    <name evidence="2" type="ORF">LP092_07310</name>
    <name evidence="3" type="ORF">LP129_07620</name>
</gene>
<dbReference type="NCBIfam" id="TIGR01641">
    <property type="entry name" value="phageSPP1_gp7"/>
    <property type="match status" value="1"/>
</dbReference>
<dbReference type="EMBL" id="CP087781">
    <property type="protein sequence ID" value="UZA50426.1"/>
    <property type="molecule type" value="Genomic_DNA"/>
</dbReference>
<evidence type="ECO:0000313" key="5">
    <source>
        <dbReference type="Proteomes" id="UP001163632"/>
    </source>
</evidence>
<evidence type="ECO:0000313" key="3">
    <source>
        <dbReference type="EMBL" id="UZA50426.1"/>
    </source>
</evidence>
<dbReference type="Proteomes" id="UP001163632">
    <property type="component" value="Chromosome"/>
</dbReference>
<feature type="domain" description="Phage head morphogenesis" evidence="1">
    <location>
        <begin position="52"/>
        <end position="160"/>
    </location>
</feature>
<reference evidence="3 4" key="1">
    <citation type="journal article" date="2022" name="BMC Microbiol.">
        <title>Whole genome sequencing of Moraxella bovis strains from North America reveals two genotypes with different genetic determinants.</title>
        <authorList>
            <person name="Wynn E.L."/>
            <person name="Hille M.M."/>
            <person name="Loy J.D."/>
            <person name="Schuller G."/>
            <person name="Kuhn K.L."/>
            <person name="Dickey A.M."/>
            <person name="Bono J.L."/>
            <person name="Clawson M.L."/>
        </authorList>
    </citation>
    <scope>NUCLEOTIDE SEQUENCE [LARGE SCALE GENOMIC DNA]</scope>
    <source>
        <strain evidence="2">SAM102599</strain>
        <strain evidence="3 4">SAM57978</strain>
    </source>
</reference>
<keyword evidence="5" id="KW-1185">Reference proteome</keyword>
<dbReference type="RefSeq" id="WP_264676293.1">
    <property type="nucleotide sequence ID" value="NZ_CP087765.1"/>
</dbReference>
<organism evidence="3 4">
    <name type="scientific">Moraxella bovis</name>
    <dbReference type="NCBI Taxonomy" id="476"/>
    <lineage>
        <taxon>Bacteria</taxon>
        <taxon>Pseudomonadati</taxon>
        <taxon>Pseudomonadota</taxon>
        <taxon>Gammaproteobacteria</taxon>
        <taxon>Moraxellales</taxon>
        <taxon>Moraxellaceae</taxon>
        <taxon>Moraxella</taxon>
    </lineage>
</organism>
<evidence type="ECO:0000313" key="2">
    <source>
        <dbReference type="EMBL" id="UZA04523.1"/>
    </source>
</evidence>
<evidence type="ECO:0000313" key="4">
    <source>
        <dbReference type="Proteomes" id="UP001163283"/>
    </source>
</evidence>
<dbReference type="EMBL" id="CP087830">
    <property type="protein sequence ID" value="UZA04523.1"/>
    <property type="molecule type" value="Genomic_DNA"/>
</dbReference>
<dbReference type="GeneID" id="77188594"/>
<proteinExistence type="predicted"/>
<sequence>MNHFDVMFKEALAFAKSRKVVPSDKYYNQMTQLQRQTSISIKSLAQLEQIRHIIDSVNKAIEHGETFADFRKRVQAGDIHLPRHRLNNIYRTNIQAAYNRGKWYEQQQNKKDRPYLMYSAINDSRTRPEHRARHGVIRPIDDPFWLDNTPPCGFRCRCTTRALTEQQAKERGITPVDELPPKTDDFGISPARYGEQFNNLVYDAIARLALENPKADLVGVAGQIEQVAMMSYPITTLDELLGQIDEETD</sequence>